<feature type="compositionally biased region" description="Basic residues" evidence="15">
    <location>
        <begin position="1"/>
        <end position="27"/>
    </location>
</feature>
<evidence type="ECO:0000256" key="1">
    <source>
        <dbReference type="ARBA" id="ARBA00004651"/>
    </source>
</evidence>
<feature type="compositionally biased region" description="Polar residues" evidence="15">
    <location>
        <begin position="344"/>
        <end position="366"/>
    </location>
</feature>
<dbReference type="InterPro" id="IPR036388">
    <property type="entry name" value="WH-like_DNA-bd_sf"/>
</dbReference>
<feature type="transmembrane region" description="Helical" evidence="16">
    <location>
        <begin position="171"/>
        <end position="189"/>
    </location>
</feature>
<evidence type="ECO:0000256" key="11">
    <source>
        <dbReference type="ARBA" id="ARBA00023136"/>
    </source>
</evidence>
<keyword evidence="11 16" id="KW-0472">Membrane</keyword>
<evidence type="ECO:0000256" key="16">
    <source>
        <dbReference type="SAM" id="Phobius"/>
    </source>
</evidence>
<comment type="similarity">
    <text evidence="2">Belongs to the FtsK/SpoIIIE/SftA family.</text>
</comment>
<evidence type="ECO:0000256" key="13">
    <source>
        <dbReference type="ARBA" id="ARBA00024986"/>
    </source>
</evidence>
<dbReference type="Pfam" id="PF17854">
    <property type="entry name" value="FtsK_alpha"/>
    <property type="match status" value="1"/>
</dbReference>
<sequence>MAQKKTARSQKNRQAAKKPPQKQKQKSTSRAAARTPRQPRTPKPEQKPVNRRTPEADRQHRQTAAILLFALALFLFCVAVIPGVHIWLMLHHLVRGLFGVCALLWPVLLLYIAFSTAFERQGDALSAKVWLSAASIVLLCGTVTAFGTTGIPVDETFGAQLLILFESCKDGGGAGLIGGLIGLPLTVGLGQAGACIVLLLLLFVSLMLLTGTTLVRLWNGLKKPAQVVGQAVDTVRESRAETVQQKHHDWDIDIPLDDEGMPMHPVVQPPTPAAEAETQEPEKGSHFKEMLGGKSGSGRGRSVPPSAVVEKAVRREKKRPEEAAGGSPEQAAANYMERVKQQEKTQQQADSAEQETALSGSLQQAQDGGYHTPPVSMLEAAAMPDASTVQQELQVNGQQLVQVLHSFGVSTKIVDISRGPSVTRYELQPAAGVKISKITNLADDIAMNLAASGVRIEAPIPGKAAVGIEVPNKQKSIVRMRDLIESNAFLTAKSKLTVCLGRDIAGAAKVADLAKMPHLLIAGTTGSGKSVCLNSFIVSLLYKSAPEDVRFLMIDPKVVELSVYNGIPQLLVPVVTDPRKAAGALGWAVTEMLKRYKIFAEYNVRDIKSYNAMASQHGFVTEDGQPMDRMPQIVIFIEELADLMMAAPNEVEDSICRLAQMARAAGMHLVIATQRPSVDVVTGLIKANIPSRIALSVSSQVDSRTIIDTGGAEKLLGNGDMLFSPVGAQKPVRVQGAFVSDGEIESIVEFIKKSQEPGYDPAIAEEIEKNAVADKKDTGPAPEADTDPLLEDAVKCVVEAGQASTSLLQRRLRLGYARAGRIVDQMEQLGIVGPHEGSKPRQVLMTYQQWLERSMNAQAPADSEAPEKAVSNE</sequence>
<reference evidence="18" key="1">
    <citation type="submission" date="2023-09" db="EMBL/GenBank/DDBJ databases">
        <authorList>
            <person name="Zeng C."/>
        </authorList>
    </citation>
    <scope>NUCLEOTIDE SEQUENCE</scope>
    <source>
        <strain evidence="18">ZCY20-5</strain>
    </source>
</reference>
<dbReference type="InterPro" id="IPR041027">
    <property type="entry name" value="FtsK_alpha"/>
</dbReference>
<evidence type="ECO:0000256" key="4">
    <source>
        <dbReference type="ARBA" id="ARBA00022618"/>
    </source>
</evidence>
<dbReference type="PANTHER" id="PTHR22683:SF41">
    <property type="entry name" value="DNA TRANSLOCASE FTSK"/>
    <property type="match status" value="1"/>
</dbReference>
<evidence type="ECO:0000256" key="12">
    <source>
        <dbReference type="ARBA" id="ARBA00023306"/>
    </source>
</evidence>
<evidence type="ECO:0000259" key="17">
    <source>
        <dbReference type="PROSITE" id="PS50901"/>
    </source>
</evidence>
<keyword evidence="19" id="KW-1185">Reference proteome</keyword>
<keyword evidence="6 14" id="KW-0547">Nucleotide-binding</keyword>
<dbReference type="CDD" id="cd01127">
    <property type="entry name" value="TrwB_TraG_TraD_VirD4"/>
    <property type="match status" value="1"/>
</dbReference>
<evidence type="ECO:0000256" key="8">
    <source>
        <dbReference type="ARBA" id="ARBA00022840"/>
    </source>
</evidence>
<feature type="transmembrane region" description="Helical" evidence="16">
    <location>
        <begin position="96"/>
        <end position="117"/>
    </location>
</feature>
<feature type="transmembrane region" description="Helical" evidence="16">
    <location>
        <begin position="196"/>
        <end position="218"/>
    </location>
</feature>
<evidence type="ECO:0000256" key="9">
    <source>
        <dbReference type="ARBA" id="ARBA00022989"/>
    </source>
</evidence>
<feature type="transmembrane region" description="Helical" evidence="16">
    <location>
        <begin position="66"/>
        <end position="90"/>
    </location>
</feature>
<keyword evidence="7" id="KW-0159">Chromosome partition</keyword>
<evidence type="ECO:0000256" key="10">
    <source>
        <dbReference type="ARBA" id="ARBA00023125"/>
    </source>
</evidence>
<evidence type="ECO:0000256" key="2">
    <source>
        <dbReference type="ARBA" id="ARBA00006474"/>
    </source>
</evidence>
<keyword evidence="12" id="KW-0131">Cell cycle</keyword>
<dbReference type="Pfam" id="PF13491">
    <property type="entry name" value="FtsK_4TM"/>
    <property type="match status" value="1"/>
</dbReference>
<proteinExistence type="inferred from homology"/>
<evidence type="ECO:0000256" key="15">
    <source>
        <dbReference type="SAM" id="MobiDB-lite"/>
    </source>
</evidence>
<dbReference type="InterPro" id="IPR018541">
    <property type="entry name" value="Ftsk_gamma"/>
</dbReference>
<evidence type="ECO:0000313" key="18">
    <source>
        <dbReference type="EMBL" id="WOC33402.1"/>
    </source>
</evidence>
<feature type="domain" description="FtsK" evidence="17">
    <location>
        <begin position="505"/>
        <end position="704"/>
    </location>
</feature>
<dbReference type="SMART" id="SM00843">
    <property type="entry name" value="Ftsk_gamma"/>
    <property type="match status" value="1"/>
</dbReference>
<dbReference type="InterPro" id="IPR036390">
    <property type="entry name" value="WH_DNA-bd_sf"/>
</dbReference>
<dbReference type="InterPro" id="IPR027417">
    <property type="entry name" value="P-loop_NTPase"/>
</dbReference>
<dbReference type="GO" id="GO:0051301">
    <property type="term" value="P:cell division"/>
    <property type="evidence" value="ECO:0007669"/>
    <property type="project" value="UniProtKB-KW"/>
</dbReference>
<keyword evidence="9 16" id="KW-1133">Transmembrane helix</keyword>
<name>A0AA97DBV0_9FIRM</name>
<dbReference type="Pfam" id="PF01580">
    <property type="entry name" value="FtsK_SpoIIIE"/>
    <property type="match status" value="1"/>
</dbReference>
<dbReference type="Gene3D" id="1.10.10.10">
    <property type="entry name" value="Winged helix-like DNA-binding domain superfamily/Winged helix DNA-binding domain"/>
    <property type="match status" value="1"/>
</dbReference>
<feature type="compositionally biased region" description="Basic and acidic residues" evidence="15">
    <location>
        <begin position="280"/>
        <end position="291"/>
    </location>
</feature>
<comment type="function">
    <text evidence="13">Essential cell division protein that coordinates cell division and chromosome segregation. The N-terminus is involved in assembly of the cell-division machinery. The C-terminus functions as a DNA motor that moves dsDNA in an ATP-dependent manner towards the dif recombination site, which is located within the replication terminus region. Required for activation of the Xer recombinase, allowing activation of chromosome unlinking by recombination.</text>
</comment>
<dbReference type="SUPFAM" id="SSF46785">
    <property type="entry name" value="Winged helix' DNA-binding domain"/>
    <property type="match status" value="1"/>
</dbReference>
<keyword evidence="8 14" id="KW-0067">ATP-binding</keyword>
<dbReference type="InterPro" id="IPR025199">
    <property type="entry name" value="FtsK_4TM"/>
</dbReference>
<dbReference type="Gene3D" id="3.40.50.300">
    <property type="entry name" value="P-loop containing nucleotide triphosphate hydrolases"/>
    <property type="match status" value="1"/>
</dbReference>
<evidence type="ECO:0000256" key="6">
    <source>
        <dbReference type="ARBA" id="ARBA00022741"/>
    </source>
</evidence>
<feature type="binding site" evidence="14">
    <location>
        <begin position="523"/>
        <end position="530"/>
    </location>
    <ligand>
        <name>ATP</name>
        <dbReference type="ChEBI" id="CHEBI:30616"/>
    </ligand>
</feature>
<feature type="region of interest" description="Disordered" evidence="15">
    <location>
        <begin position="255"/>
        <end position="375"/>
    </location>
</feature>
<accession>A0AA97DBV0</accession>
<dbReference type="GO" id="GO:0005524">
    <property type="term" value="F:ATP binding"/>
    <property type="evidence" value="ECO:0007669"/>
    <property type="project" value="UniProtKB-UniRule"/>
</dbReference>
<evidence type="ECO:0000256" key="3">
    <source>
        <dbReference type="ARBA" id="ARBA00022475"/>
    </source>
</evidence>
<evidence type="ECO:0000256" key="7">
    <source>
        <dbReference type="ARBA" id="ARBA00022829"/>
    </source>
</evidence>
<protein>
    <submittedName>
        <fullName evidence="18">DNA translocase FtsK</fullName>
    </submittedName>
</protein>
<dbReference type="Pfam" id="PF09397">
    <property type="entry name" value="FtsK_gamma"/>
    <property type="match status" value="1"/>
</dbReference>
<dbReference type="PANTHER" id="PTHR22683">
    <property type="entry name" value="SPORULATION PROTEIN RELATED"/>
    <property type="match status" value="1"/>
</dbReference>
<evidence type="ECO:0000256" key="14">
    <source>
        <dbReference type="PROSITE-ProRule" id="PRU00289"/>
    </source>
</evidence>
<keyword evidence="3" id="KW-1003">Cell membrane</keyword>
<feature type="compositionally biased region" description="Low complexity" evidence="15">
    <location>
        <begin position="28"/>
        <end position="38"/>
    </location>
</feature>
<evidence type="ECO:0000313" key="19">
    <source>
        <dbReference type="Proteomes" id="UP001300604"/>
    </source>
</evidence>
<keyword evidence="4" id="KW-0132">Cell division</keyword>
<feature type="compositionally biased region" description="Basic and acidic residues" evidence="15">
    <location>
        <begin position="42"/>
        <end position="57"/>
    </location>
</feature>
<dbReference type="InterPro" id="IPR050206">
    <property type="entry name" value="FtsK/SpoIIIE/SftA"/>
</dbReference>
<dbReference type="SUPFAM" id="SSF52540">
    <property type="entry name" value="P-loop containing nucleoside triphosphate hydrolases"/>
    <property type="match status" value="1"/>
</dbReference>
<dbReference type="GO" id="GO:0007059">
    <property type="term" value="P:chromosome segregation"/>
    <property type="evidence" value="ECO:0007669"/>
    <property type="project" value="UniProtKB-KW"/>
</dbReference>
<comment type="subcellular location">
    <subcellularLocation>
        <location evidence="1">Cell membrane</location>
        <topology evidence="1">Multi-pass membrane protein</topology>
    </subcellularLocation>
</comment>
<evidence type="ECO:0000256" key="5">
    <source>
        <dbReference type="ARBA" id="ARBA00022692"/>
    </source>
</evidence>
<feature type="region of interest" description="Disordered" evidence="15">
    <location>
        <begin position="1"/>
        <end position="57"/>
    </location>
</feature>
<reference evidence="18" key="2">
    <citation type="submission" date="2024-06" db="EMBL/GenBank/DDBJ databases">
        <title>Caproicibacterium argilliputei sp. nov, a novel caproic acid producing anaerobic bacterium isolated from pit mud.</title>
        <authorList>
            <person name="Xia S."/>
        </authorList>
    </citation>
    <scope>NUCLEOTIDE SEQUENCE</scope>
    <source>
        <strain evidence="18">ZCY20-5</strain>
    </source>
</reference>
<dbReference type="GO" id="GO:0003677">
    <property type="term" value="F:DNA binding"/>
    <property type="evidence" value="ECO:0007669"/>
    <property type="project" value="UniProtKB-KW"/>
</dbReference>
<dbReference type="KEGG" id="carl:PXC00_05920"/>
<dbReference type="GO" id="GO:0005886">
    <property type="term" value="C:plasma membrane"/>
    <property type="evidence" value="ECO:0007669"/>
    <property type="project" value="UniProtKB-SubCell"/>
</dbReference>
<dbReference type="PROSITE" id="PS50901">
    <property type="entry name" value="FTSK"/>
    <property type="match status" value="1"/>
</dbReference>
<organism evidence="18 19">
    <name type="scientific">Caproicibacterium argilliputei</name>
    <dbReference type="NCBI Taxonomy" id="3030016"/>
    <lineage>
        <taxon>Bacteria</taxon>
        <taxon>Bacillati</taxon>
        <taxon>Bacillota</taxon>
        <taxon>Clostridia</taxon>
        <taxon>Eubacteriales</taxon>
        <taxon>Oscillospiraceae</taxon>
        <taxon>Caproicibacterium</taxon>
    </lineage>
</organism>
<keyword evidence="10" id="KW-0238">DNA-binding</keyword>
<dbReference type="InterPro" id="IPR002543">
    <property type="entry name" value="FtsK_dom"/>
</dbReference>
<dbReference type="Gene3D" id="3.30.980.40">
    <property type="match status" value="1"/>
</dbReference>
<dbReference type="Proteomes" id="UP001300604">
    <property type="component" value="Chromosome"/>
</dbReference>
<dbReference type="AlphaFoldDB" id="A0AA97DBV0"/>
<dbReference type="EMBL" id="CP135996">
    <property type="protein sequence ID" value="WOC33402.1"/>
    <property type="molecule type" value="Genomic_DNA"/>
</dbReference>
<dbReference type="RefSeq" id="WP_275845801.1">
    <property type="nucleotide sequence ID" value="NZ_CP135996.1"/>
</dbReference>
<keyword evidence="5 16" id="KW-0812">Transmembrane</keyword>
<gene>
    <name evidence="18" type="ORF">PXC00_05920</name>
</gene>
<feature type="transmembrane region" description="Helical" evidence="16">
    <location>
        <begin position="129"/>
        <end position="151"/>
    </location>
</feature>